<proteinExistence type="predicted"/>
<accession>A0A0A9HTM3</accession>
<protein>
    <submittedName>
        <fullName evidence="1">Uncharacterized protein</fullName>
    </submittedName>
</protein>
<reference evidence="1" key="1">
    <citation type="submission" date="2014-09" db="EMBL/GenBank/DDBJ databases">
        <authorList>
            <person name="Magalhaes I.L.F."/>
            <person name="Oliveira U."/>
            <person name="Santos F.R."/>
            <person name="Vidigal T.H.D.A."/>
            <person name="Brescovit A.D."/>
            <person name="Santos A.J."/>
        </authorList>
    </citation>
    <scope>NUCLEOTIDE SEQUENCE</scope>
    <source>
        <tissue evidence="1">Shoot tissue taken approximately 20 cm above the soil surface</tissue>
    </source>
</reference>
<name>A0A0A9HTM3_ARUDO</name>
<dbReference type="EMBL" id="GBRH01161628">
    <property type="protein sequence ID" value="JAE36268.1"/>
    <property type="molecule type" value="Transcribed_RNA"/>
</dbReference>
<reference evidence="1" key="2">
    <citation type="journal article" date="2015" name="Data Brief">
        <title>Shoot transcriptome of the giant reed, Arundo donax.</title>
        <authorList>
            <person name="Barrero R.A."/>
            <person name="Guerrero F.D."/>
            <person name="Moolhuijzen P."/>
            <person name="Goolsby J.A."/>
            <person name="Tidwell J."/>
            <person name="Bellgard S.E."/>
            <person name="Bellgard M.I."/>
        </authorList>
    </citation>
    <scope>NUCLEOTIDE SEQUENCE</scope>
    <source>
        <tissue evidence="1">Shoot tissue taken approximately 20 cm above the soil surface</tissue>
    </source>
</reference>
<dbReference type="AlphaFoldDB" id="A0A0A9HTM3"/>
<evidence type="ECO:0000313" key="1">
    <source>
        <dbReference type="EMBL" id="JAE36268.1"/>
    </source>
</evidence>
<organism evidence="1">
    <name type="scientific">Arundo donax</name>
    <name type="common">Giant reed</name>
    <name type="synonym">Donax arundinaceus</name>
    <dbReference type="NCBI Taxonomy" id="35708"/>
    <lineage>
        <taxon>Eukaryota</taxon>
        <taxon>Viridiplantae</taxon>
        <taxon>Streptophyta</taxon>
        <taxon>Embryophyta</taxon>
        <taxon>Tracheophyta</taxon>
        <taxon>Spermatophyta</taxon>
        <taxon>Magnoliopsida</taxon>
        <taxon>Liliopsida</taxon>
        <taxon>Poales</taxon>
        <taxon>Poaceae</taxon>
        <taxon>PACMAD clade</taxon>
        <taxon>Arundinoideae</taxon>
        <taxon>Arundineae</taxon>
        <taxon>Arundo</taxon>
    </lineage>
</organism>
<sequence>MVAAPPPPLSLSLGSCLRVLGGVVQLGE</sequence>